<dbReference type="RefSeq" id="WP_125252252.1">
    <property type="nucleotide sequence ID" value="NZ_AQHF01000026.1"/>
</dbReference>
<dbReference type="Proteomes" id="UP000660708">
    <property type="component" value="Unassembled WGS sequence"/>
</dbReference>
<gene>
    <name evidence="2" type="primary">hslJ</name>
    <name evidence="2" type="ORF">PPEP_a1552</name>
</gene>
<protein>
    <submittedName>
        <fullName evidence="2">Heat shock protein HslJ</fullName>
    </submittedName>
</protein>
<accession>A0A8I0MWK5</accession>
<name>A0A8I0MWK5_9GAMM</name>
<reference evidence="2 3" key="1">
    <citation type="submission" date="2015-06" db="EMBL/GenBank/DDBJ databases">
        <title>Genome sequence of Pseudoalteromonas peptidolytica.</title>
        <authorList>
            <person name="Xie B.-B."/>
            <person name="Rong J.-C."/>
            <person name="Qin Q.-L."/>
            <person name="Zhang Y.-Z."/>
        </authorList>
    </citation>
    <scope>NUCLEOTIDE SEQUENCE [LARGE SCALE GENOMIC DNA]</scope>
    <source>
        <strain evidence="2 3">F12-50-A1</strain>
    </source>
</reference>
<dbReference type="PROSITE" id="PS51257">
    <property type="entry name" value="PROKAR_LIPOPROTEIN"/>
    <property type="match status" value="1"/>
</dbReference>
<evidence type="ECO:0000313" key="2">
    <source>
        <dbReference type="EMBL" id="MBE0347151.1"/>
    </source>
</evidence>
<feature type="domain" description="DUF306" evidence="1">
    <location>
        <begin position="25"/>
        <end position="131"/>
    </location>
</feature>
<dbReference type="InterPro" id="IPR053147">
    <property type="entry name" value="Hsp_HslJ-like"/>
</dbReference>
<dbReference type="PANTHER" id="PTHR35535">
    <property type="entry name" value="HEAT SHOCK PROTEIN HSLJ"/>
    <property type="match status" value="1"/>
</dbReference>
<organism evidence="2 3">
    <name type="scientific">Pseudoalteromonas peptidolytica F12-50-A1</name>
    <dbReference type="NCBI Taxonomy" id="1315280"/>
    <lineage>
        <taxon>Bacteria</taxon>
        <taxon>Pseudomonadati</taxon>
        <taxon>Pseudomonadota</taxon>
        <taxon>Gammaproteobacteria</taxon>
        <taxon>Alteromonadales</taxon>
        <taxon>Pseudoalteromonadaceae</taxon>
        <taxon>Pseudoalteromonas</taxon>
    </lineage>
</organism>
<dbReference type="AlphaFoldDB" id="A0A8I0MWK5"/>
<dbReference type="InterPro" id="IPR005184">
    <property type="entry name" value="DUF306_Meta_HslJ"/>
</dbReference>
<dbReference type="Gene3D" id="2.40.128.270">
    <property type="match status" value="1"/>
</dbReference>
<dbReference type="EMBL" id="AQHF01000026">
    <property type="protein sequence ID" value="MBE0347151.1"/>
    <property type="molecule type" value="Genomic_DNA"/>
</dbReference>
<proteinExistence type="predicted"/>
<dbReference type="InterPro" id="IPR038670">
    <property type="entry name" value="HslJ-like_sf"/>
</dbReference>
<evidence type="ECO:0000259" key="1">
    <source>
        <dbReference type="Pfam" id="PF03724"/>
    </source>
</evidence>
<sequence length="139" mass="15207">MKFISIICAVIALSGCVSTGKVDTQALKYSSWQLRSINGQPLTQSQDASSESMQAIDIRFIDALQVNGFAGCNRFFGEGEIVDGQLIVKNLGMTRKYCGEDVAKVESQLINQLQIGVLLEVEANILTLKGKPEFTFVKQ</sequence>
<evidence type="ECO:0000313" key="3">
    <source>
        <dbReference type="Proteomes" id="UP000660708"/>
    </source>
</evidence>
<comment type="caution">
    <text evidence="2">The sequence shown here is derived from an EMBL/GenBank/DDBJ whole genome shotgun (WGS) entry which is preliminary data.</text>
</comment>
<dbReference type="PANTHER" id="PTHR35535:SF1">
    <property type="entry name" value="HEAT SHOCK PROTEIN HSLJ"/>
    <property type="match status" value="1"/>
</dbReference>
<dbReference type="Pfam" id="PF03724">
    <property type="entry name" value="META"/>
    <property type="match status" value="1"/>
</dbReference>
<keyword evidence="2" id="KW-0346">Stress response</keyword>
<keyword evidence="3" id="KW-1185">Reference proteome</keyword>